<evidence type="ECO:0000256" key="3">
    <source>
        <dbReference type="PROSITE-ProRule" id="PRU00708"/>
    </source>
</evidence>
<dbReference type="OrthoDB" id="185373at2759"/>
<feature type="domain" description="Cobalamin-independent methionine synthase MetE C-terminal/archaeal" evidence="4">
    <location>
        <begin position="338"/>
        <end position="410"/>
    </location>
</feature>
<dbReference type="GO" id="GO:0003871">
    <property type="term" value="F:5-methyltetrahydropteroyltriglutamate-homocysteine S-methyltransferase activity"/>
    <property type="evidence" value="ECO:0007669"/>
    <property type="project" value="InterPro"/>
</dbReference>
<dbReference type="Pfam" id="PF01535">
    <property type="entry name" value="PPR"/>
    <property type="match status" value="2"/>
</dbReference>
<dbReference type="SUPFAM" id="SSF51726">
    <property type="entry name" value="UROD/MetE-like"/>
    <property type="match status" value="1"/>
</dbReference>
<dbReference type="Pfam" id="PF13041">
    <property type="entry name" value="PPR_2"/>
    <property type="match status" value="1"/>
</dbReference>
<feature type="repeat" description="PPR" evidence="3">
    <location>
        <begin position="204"/>
        <end position="238"/>
    </location>
</feature>
<organism evidence="5">
    <name type="scientific">Nicotiana tabacum</name>
    <name type="common">Common tobacco</name>
    <dbReference type="NCBI Taxonomy" id="4097"/>
    <lineage>
        <taxon>Eukaryota</taxon>
        <taxon>Viridiplantae</taxon>
        <taxon>Streptophyta</taxon>
        <taxon>Embryophyta</taxon>
        <taxon>Tracheophyta</taxon>
        <taxon>Spermatophyta</taxon>
        <taxon>Magnoliopsida</taxon>
        <taxon>eudicotyledons</taxon>
        <taxon>Gunneridae</taxon>
        <taxon>Pentapetalae</taxon>
        <taxon>asterids</taxon>
        <taxon>lamiids</taxon>
        <taxon>Solanales</taxon>
        <taxon>Solanaceae</taxon>
        <taxon>Nicotianoideae</taxon>
        <taxon>Nicotianeae</taxon>
        <taxon>Nicotiana</taxon>
    </lineage>
</organism>
<accession>A0A1S3XSJ9</accession>
<dbReference type="PANTHER" id="PTHR47934:SF6">
    <property type="entry name" value="MITOCHONDRIAL GROUP I INTRON SPLICING FACTOR CCM1-RELATED"/>
    <property type="match status" value="1"/>
</dbReference>
<dbReference type="Pfam" id="PF01717">
    <property type="entry name" value="Meth_synt_2"/>
    <property type="match status" value="1"/>
</dbReference>
<dbReference type="RefSeq" id="XP_016442854.1">
    <property type="nucleotide sequence ID" value="XM_016587368.1"/>
</dbReference>
<keyword evidence="2" id="KW-0677">Repeat</keyword>
<dbReference type="KEGG" id="nta:107768255"/>
<dbReference type="InterPro" id="IPR011990">
    <property type="entry name" value="TPR-like_helical_dom_sf"/>
</dbReference>
<dbReference type="NCBIfam" id="TIGR00756">
    <property type="entry name" value="PPR"/>
    <property type="match status" value="2"/>
</dbReference>
<dbReference type="GO" id="GO:0008270">
    <property type="term" value="F:zinc ion binding"/>
    <property type="evidence" value="ECO:0007669"/>
    <property type="project" value="InterPro"/>
</dbReference>
<evidence type="ECO:0000313" key="5">
    <source>
        <dbReference type="RefSeq" id="XP_016442854.1"/>
    </source>
</evidence>
<protein>
    <submittedName>
        <fullName evidence="5">Pentatricopeptide repeat-containing protein At1g12300, mitochondrial-like</fullName>
    </submittedName>
</protein>
<dbReference type="Gene3D" id="1.25.40.10">
    <property type="entry name" value="Tetratricopeptide repeat domain"/>
    <property type="match status" value="3"/>
</dbReference>
<dbReference type="InterPro" id="IPR002629">
    <property type="entry name" value="Met_Synth_C/arc"/>
</dbReference>
<name>A0A1S3XSJ9_TOBAC</name>
<evidence type="ECO:0000256" key="2">
    <source>
        <dbReference type="ARBA" id="ARBA00022737"/>
    </source>
</evidence>
<dbReference type="PaxDb" id="4097-A0A1S3XSJ9"/>
<dbReference type="InterPro" id="IPR002885">
    <property type="entry name" value="PPR_rpt"/>
</dbReference>
<sequence length="415" mass="47568">MMRVSLCIHIISPGIIFSDEKLLPVFHEGVKHDFRLAIKLLWLLRMRLKILKRLALTLTTEAALREVLAIYLKTSIPFDFITFNTLLRGFFAENKIKDAVNLSKKLWENIRTLFSEMVNLNIYPNVHTLTIVTDGLCKEGKVEDAKENELVAKAMSLFHKLEIEREDTDIEFYNVVIDGLCKTGQLDRAHAIFEKLSLIGLFPDVITYNIIINGFCLEELLDEAKDMLRKMEENGCSPDNATYDIIAQEFLKFSKFNEMTTFLKEMNEKGFSFDASTVKLLIDVITKHLSLLDMIPQFHLGKKKISGEGNVKYITEEISKVVKLQEELDFVMLMPKKQALRFETCYQIALAIKDEVKDLEKAGINVIQVDGAALREALPLRKPEEAFCLNWAVDSFRITNFSVQDSTQVDIQSRP</sequence>
<dbReference type="SMR" id="A0A1S3XSJ9"/>
<proteinExistence type="inferred from homology"/>
<dbReference type="GO" id="GO:0009086">
    <property type="term" value="P:methionine biosynthetic process"/>
    <property type="evidence" value="ECO:0007669"/>
    <property type="project" value="InterPro"/>
</dbReference>
<dbReference type="Gene3D" id="3.20.20.210">
    <property type="match status" value="1"/>
</dbReference>
<dbReference type="PROSITE" id="PS51375">
    <property type="entry name" value="PPR"/>
    <property type="match status" value="2"/>
</dbReference>
<dbReference type="PANTHER" id="PTHR47934">
    <property type="entry name" value="PENTATRICOPEPTIDE REPEAT-CONTAINING PROTEIN PET309, MITOCHONDRIAL"/>
    <property type="match status" value="1"/>
</dbReference>
<feature type="repeat" description="PPR" evidence="3">
    <location>
        <begin position="169"/>
        <end position="203"/>
    </location>
</feature>
<comment type="similarity">
    <text evidence="1">Belongs to the PPR family. P subfamily.</text>
</comment>
<dbReference type="AlphaFoldDB" id="A0A1S3XSJ9"/>
<evidence type="ECO:0000256" key="1">
    <source>
        <dbReference type="ARBA" id="ARBA00007626"/>
    </source>
</evidence>
<reference evidence="5" key="1">
    <citation type="submission" date="2025-08" db="UniProtKB">
        <authorList>
            <consortium name="RefSeq"/>
        </authorList>
    </citation>
    <scope>IDENTIFICATION</scope>
</reference>
<evidence type="ECO:0000259" key="4">
    <source>
        <dbReference type="Pfam" id="PF01717"/>
    </source>
</evidence>
<gene>
    <name evidence="5" type="primary">LOC107768255</name>
</gene>
<dbReference type="InterPro" id="IPR051114">
    <property type="entry name" value="Mito_RNA_Proc_CCM1"/>
</dbReference>
<dbReference type="InterPro" id="IPR038071">
    <property type="entry name" value="UROD/MetE-like_sf"/>
</dbReference>